<dbReference type="RefSeq" id="WP_179486653.1">
    <property type="nucleotide sequence ID" value="NZ_JACCBV010000001.1"/>
</dbReference>
<organism evidence="3 4">
    <name type="scientific">Microbacterium immunditiarum</name>
    <dbReference type="NCBI Taxonomy" id="337480"/>
    <lineage>
        <taxon>Bacteria</taxon>
        <taxon>Bacillati</taxon>
        <taxon>Actinomycetota</taxon>
        <taxon>Actinomycetes</taxon>
        <taxon>Micrococcales</taxon>
        <taxon>Microbacteriaceae</taxon>
        <taxon>Microbacterium</taxon>
    </lineage>
</organism>
<dbReference type="Gene3D" id="3.30.530.20">
    <property type="match status" value="1"/>
</dbReference>
<comment type="similarity">
    <text evidence="1">Belongs to the AHA1 family.</text>
</comment>
<dbReference type="InterPro" id="IPR023393">
    <property type="entry name" value="START-like_dom_sf"/>
</dbReference>
<dbReference type="InterPro" id="IPR013538">
    <property type="entry name" value="ASHA1/2-like_C"/>
</dbReference>
<feature type="domain" description="Activator of Hsp90 ATPase homologue 1/2-like C-terminal" evidence="2">
    <location>
        <begin position="26"/>
        <end position="145"/>
    </location>
</feature>
<keyword evidence="4" id="KW-1185">Reference proteome</keyword>
<name>A0A7Y9GKG0_9MICO</name>
<dbReference type="CDD" id="cd08899">
    <property type="entry name" value="SRPBCC_CalC_Aha1-like_6"/>
    <property type="match status" value="1"/>
</dbReference>
<evidence type="ECO:0000259" key="2">
    <source>
        <dbReference type="Pfam" id="PF08327"/>
    </source>
</evidence>
<evidence type="ECO:0000256" key="1">
    <source>
        <dbReference type="ARBA" id="ARBA00006817"/>
    </source>
</evidence>
<dbReference type="Proteomes" id="UP000576969">
    <property type="component" value="Unassembled WGS sequence"/>
</dbReference>
<protein>
    <submittedName>
        <fullName evidence="3">Uncharacterized protein YndB with AHSA1/START domain</fullName>
    </submittedName>
</protein>
<evidence type="ECO:0000313" key="4">
    <source>
        <dbReference type="Proteomes" id="UP000576969"/>
    </source>
</evidence>
<gene>
    <name evidence="3" type="ORF">BJ991_000193</name>
</gene>
<sequence length="172" mass="18708">MTTSGPRGTVTAIDGKPNLVLTRTFDAPIAQVWAMCTDSGRLERWIGRWEGDPSAGAVDFFMTAESPDAPPSRTVIHVCEPPRRLILETSGDVGGWHLWLELDDSGEGDTATMLTFGHRLAPEDDVGSIGPGWEYYLDRLVAAFEGSEVGAIAFDDYFPALQPYYEKLVAAG</sequence>
<dbReference type="Pfam" id="PF08327">
    <property type="entry name" value="AHSA1"/>
    <property type="match status" value="1"/>
</dbReference>
<accession>A0A7Y9GKG0</accession>
<proteinExistence type="inferred from homology"/>
<evidence type="ECO:0000313" key="3">
    <source>
        <dbReference type="EMBL" id="NYE18165.1"/>
    </source>
</evidence>
<dbReference type="AlphaFoldDB" id="A0A7Y9GKG0"/>
<dbReference type="SUPFAM" id="SSF55961">
    <property type="entry name" value="Bet v1-like"/>
    <property type="match status" value="1"/>
</dbReference>
<reference evidence="3 4" key="1">
    <citation type="submission" date="2020-07" db="EMBL/GenBank/DDBJ databases">
        <title>Sequencing the genomes of 1000 actinobacteria strains.</title>
        <authorList>
            <person name="Klenk H.-P."/>
        </authorList>
    </citation>
    <scope>NUCLEOTIDE SEQUENCE [LARGE SCALE GENOMIC DNA]</scope>
    <source>
        <strain evidence="3 4">DSM 24662</strain>
    </source>
</reference>
<dbReference type="EMBL" id="JACCBV010000001">
    <property type="protein sequence ID" value="NYE18165.1"/>
    <property type="molecule type" value="Genomic_DNA"/>
</dbReference>
<comment type="caution">
    <text evidence="3">The sequence shown here is derived from an EMBL/GenBank/DDBJ whole genome shotgun (WGS) entry which is preliminary data.</text>
</comment>